<evidence type="ECO:0000256" key="13">
    <source>
        <dbReference type="ARBA" id="ARBA00042775"/>
    </source>
</evidence>
<name>A0A1W6N0P4_9HYPH</name>
<evidence type="ECO:0000313" key="19">
    <source>
        <dbReference type="Proteomes" id="UP000193978"/>
    </source>
</evidence>
<evidence type="ECO:0000256" key="10">
    <source>
        <dbReference type="ARBA" id="ARBA00031484"/>
    </source>
</evidence>
<dbReference type="PANTHER" id="PTHR47529">
    <property type="entry name" value="PEPTIDYL-PROLYL CIS-TRANS ISOMERASE D"/>
    <property type="match status" value="1"/>
</dbReference>
<keyword evidence="15" id="KW-0175">Coiled coil</keyword>
<protein>
    <recommendedName>
        <fullName evidence="2">Parvulin-like PPIase</fullName>
    </recommendedName>
    <alternativeName>
        <fullName evidence="9">Peptidyl-prolyl cis-trans isomerase plp</fullName>
    </alternativeName>
    <alternativeName>
        <fullName evidence="12">Periplasmic chaperone PpiD</fullName>
    </alternativeName>
    <alternativeName>
        <fullName evidence="13">Periplasmic folding chaperone</fullName>
    </alternativeName>
    <alternativeName>
        <fullName evidence="10">Rotamase plp</fullName>
    </alternativeName>
</protein>
<evidence type="ECO:0000256" key="16">
    <source>
        <dbReference type="SAM" id="Phobius"/>
    </source>
</evidence>
<evidence type="ECO:0000256" key="1">
    <source>
        <dbReference type="ARBA" id="ARBA00004382"/>
    </source>
</evidence>
<evidence type="ECO:0000256" key="3">
    <source>
        <dbReference type="ARBA" id="ARBA00022475"/>
    </source>
</evidence>
<dbReference type="PROSITE" id="PS50198">
    <property type="entry name" value="PPIC_PPIASE_2"/>
    <property type="match status" value="1"/>
</dbReference>
<sequence>MFEALRVASQNWVGRLVMGLVMGFIAITFALWGIGDVFRGFSAHRLVKVGNGEVSAEAFRATYREELRRLQTRLRRGVTDEEARRAGFDEQVLQRMITDLALEQRAQSLGLAAGDEEMQQVIKADKNFRGPSGNFDPQRYKLIVENMGMSERGYLNEQKAYTLRKEIVDAVTTGVATPPVMVEAFHRFRTETRSIEAFLLPPSILPATPAPSEEEIKRFYRSREQAFRAREYRRMTLVAAVPATLAKPESVSDDDARKFFNEVSDQRYGTPEKRDVWQMVFPNEAEAKDALAKLKGGLSFEALAEQRKMKLKDAQLGLVAQKDFGDPKVGEAVFALKAPGFAEITQTPFGFVVTQVRAIQPGVHTKTFAEVKDELRRELAQHKVDAEEIRKIRDAIEDQRAAGKTLKESAASAGVTTRDVDFVDDMGRDKSGAPVADLPGGPELLKALFASDKGVDNEPVATRDGGYVWFEVGDVEKARQRSYDEVKGEVEAVLRREAEGKALSEKAKGIVEQLRGGKSIDNLAGELGLPLRHIGDVRRANRPDYAPQTILQFFEVPAHGAGSVPVEGGELIFYVAEATTPKFDPSNPENIALAGELKNALTNDLYEQYVGGLEKLLNVSIDQKALRAALGGDAEK</sequence>
<dbReference type="InterPro" id="IPR052029">
    <property type="entry name" value="PpiD_chaperone"/>
</dbReference>
<keyword evidence="14 18" id="KW-0413">Isomerase</keyword>
<proteinExistence type="inferred from homology"/>
<evidence type="ECO:0000313" key="18">
    <source>
        <dbReference type="EMBL" id="ARN83368.1"/>
    </source>
</evidence>
<dbReference type="GO" id="GO:0003755">
    <property type="term" value="F:peptidyl-prolyl cis-trans isomerase activity"/>
    <property type="evidence" value="ECO:0007669"/>
    <property type="project" value="UniProtKB-KW"/>
</dbReference>
<keyword evidence="4" id="KW-0997">Cell inner membrane</keyword>
<dbReference type="SUPFAM" id="SSF54534">
    <property type="entry name" value="FKBP-like"/>
    <property type="match status" value="1"/>
</dbReference>
<dbReference type="Pfam" id="PF13145">
    <property type="entry name" value="Rotamase_2"/>
    <property type="match status" value="1"/>
</dbReference>
<dbReference type="STRING" id="655015.B1812_04255"/>
<keyword evidence="7 16" id="KW-0472">Membrane</keyword>
<keyword evidence="14" id="KW-0697">Rotamase</keyword>
<evidence type="ECO:0000256" key="4">
    <source>
        <dbReference type="ARBA" id="ARBA00022519"/>
    </source>
</evidence>
<dbReference type="GO" id="GO:0005886">
    <property type="term" value="C:plasma membrane"/>
    <property type="evidence" value="ECO:0007669"/>
    <property type="project" value="UniProtKB-SubCell"/>
</dbReference>
<feature type="transmembrane region" description="Helical" evidence="16">
    <location>
        <begin position="12"/>
        <end position="35"/>
    </location>
</feature>
<gene>
    <name evidence="18" type="ORF">B1812_04255</name>
</gene>
<evidence type="ECO:0000259" key="17">
    <source>
        <dbReference type="PROSITE" id="PS50198"/>
    </source>
</evidence>
<evidence type="ECO:0000256" key="9">
    <source>
        <dbReference type="ARBA" id="ARBA00030642"/>
    </source>
</evidence>
<dbReference type="InterPro" id="IPR000297">
    <property type="entry name" value="PPIase_PpiC"/>
</dbReference>
<reference evidence="18 19" key="1">
    <citation type="submission" date="2017-02" db="EMBL/GenBank/DDBJ databases">
        <authorList>
            <person name="Peterson S.W."/>
        </authorList>
    </citation>
    <scope>NUCLEOTIDE SEQUENCE [LARGE SCALE GENOMIC DNA]</scope>
    <source>
        <strain evidence="18 19">S285</strain>
    </source>
</reference>
<feature type="coiled-coil region" evidence="15">
    <location>
        <begin position="372"/>
        <end position="399"/>
    </location>
</feature>
<dbReference type="OrthoDB" id="9768393at2"/>
<accession>A0A1W6N0P4</accession>
<dbReference type="PANTHER" id="PTHR47529:SF1">
    <property type="entry name" value="PERIPLASMIC CHAPERONE PPID"/>
    <property type="match status" value="1"/>
</dbReference>
<dbReference type="Pfam" id="PF13624">
    <property type="entry name" value="SurA_N_3"/>
    <property type="match status" value="1"/>
</dbReference>
<evidence type="ECO:0000256" key="14">
    <source>
        <dbReference type="PROSITE-ProRule" id="PRU00278"/>
    </source>
</evidence>
<evidence type="ECO:0000256" key="15">
    <source>
        <dbReference type="SAM" id="Coils"/>
    </source>
</evidence>
<dbReference type="RefSeq" id="WP_085773499.1">
    <property type="nucleotide sequence ID" value="NZ_AP027149.1"/>
</dbReference>
<keyword evidence="3" id="KW-1003">Cell membrane</keyword>
<keyword evidence="5 16" id="KW-0812">Transmembrane</keyword>
<evidence type="ECO:0000256" key="2">
    <source>
        <dbReference type="ARBA" id="ARBA00018370"/>
    </source>
</evidence>
<evidence type="ECO:0000256" key="7">
    <source>
        <dbReference type="ARBA" id="ARBA00023136"/>
    </source>
</evidence>
<keyword evidence="19" id="KW-1185">Reference proteome</keyword>
<evidence type="ECO:0000256" key="11">
    <source>
        <dbReference type="ARBA" id="ARBA00038408"/>
    </source>
</evidence>
<organism evidence="18 19">
    <name type="scientific">Methylocystis bryophila</name>
    <dbReference type="NCBI Taxonomy" id="655015"/>
    <lineage>
        <taxon>Bacteria</taxon>
        <taxon>Pseudomonadati</taxon>
        <taxon>Pseudomonadota</taxon>
        <taxon>Alphaproteobacteria</taxon>
        <taxon>Hyphomicrobiales</taxon>
        <taxon>Methylocystaceae</taxon>
        <taxon>Methylocystis</taxon>
    </lineage>
</organism>
<feature type="domain" description="PpiC" evidence="17">
    <location>
        <begin position="271"/>
        <end position="358"/>
    </location>
</feature>
<comment type="subcellular location">
    <subcellularLocation>
        <location evidence="1">Cell inner membrane</location>
        <topology evidence="1">Single-pass type II membrane protein</topology>
        <orientation evidence="1">Periplasmic side</orientation>
    </subcellularLocation>
</comment>
<dbReference type="InterPro" id="IPR027304">
    <property type="entry name" value="Trigger_fact/SurA_dom_sf"/>
</dbReference>
<evidence type="ECO:0000256" key="12">
    <source>
        <dbReference type="ARBA" id="ARBA00040743"/>
    </source>
</evidence>
<keyword evidence="6 16" id="KW-1133">Transmembrane helix</keyword>
<dbReference type="EMBL" id="CP019948">
    <property type="protein sequence ID" value="ARN83368.1"/>
    <property type="molecule type" value="Genomic_DNA"/>
</dbReference>
<dbReference type="KEGG" id="mbry:B1812_04255"/>
<evidence type="ECO:0000256" key="5">
    <source>
        <dbReference type="ARBA" id="ARBA00022692"/>
    </source>
</evidence>
<evidence type="ECO:0000256" key="8">
    <source>
        <dbReference type="ARBA" id="ARBA00023186"/>
    </source>
</evidence>
<dbReference type="SUPFAM" id="SSF109998">
    <property type="entry name" value="Triger factor/SurA peptide-binding domain-like"/>
    <property type="match status" value="1"/>
</dbReference>
<dbReference type="InterPro" id="IPR046357">
    <property type="entry name" value="PPIase_dom_sf"/>
</dbReference>
<dbReference type="AlphaFoldDB" id="A0A1W6N0P4"/>
<evidence type="ECO:0000256" key="6">
    <source>
        <dbReference type="ARBA" id="ARBA00022989"/>
    </source>
</evidence>
<keyword evidence="8" id="KW-0143">Chaperone</keyword>
<dbReference type="Gene3D" id="3.10.50.40">
    <property type="match status" value="1"/>
</dbReference>
<comment type="similarity">
    <text evidence="11">Belongs to the PpiD chaperone family.</text>
</comment>
<dbReference type="Proteomes" id="UP000193978">
    <property type="component" value="Chromosome"/>
</dbReference>
<dbReference type="Gene3D" id="1.10.4030.10">
    <property type="entry name" value="Porin chaperone SurA, peptide-binding domain"/>
    <property type="match status" value="1"/>
</dbReference>